<proteinExistence type="inferred from homology"/>
<dbReference type="GO" id="GO:0016780">
    <property type="term" value="F:phosphotransferase activity, for other substituted phosphate groups"/>
    <property type="evidence" value="ECO:0007669"/>
    <property type="project" value="TreeGrafter"/>
</dbReference>
<dbReference type="RefSeq" id="WP_208340575.1">
    <property type="nucleotide sequence ID" value="NZ_CAWQFN010000710.1"/>
</dbReference>
<comment type="similarity">
    <text evidence="1">Belongs to the bacterial sugar transferase family.</text>
</comment>
<dbReference type="InterPro" id="IPR003362">
    <property type="entry name" value="Bact_transf"/>
</dbReference>
<dbReference type="NCBIfam" id="NF045514">
    <property type="entry name" value="glycotran_HepC"/>
    <property type="match status" value="1"/>
</dbReference>
<dbReference type="EMBL" id="JAALHA020000022">
    <property type="protein sequence ID" value="MDR9899145.1"/>
    <property type="molecule type" value="Genomic_DNA"/>
</dbReference>
<evidence type="ECO:0000259" key="3">
    <source>
        <dbReference type="Pfam" id="PF02397"/>
    </source>
</evidence>
<dbReference type="Pfam" id="PF02397">
    <property type="entry name" value="Bac_transf"/>
    <property type="match status" value="1"/>
</dbReference>
<gene>
    <name evidence="4" type="ORF">G7B40_031975</name>
</gene>
<keyword evidence="4" id="KW-0808">Transferase</keyword>
<protein>
    <submittedName>
        <fullName evidence="4">Sugar transferase</fullName>
    </submittedName>
</protein>
<keyword evidence="2" id="KW-0472">Membrane</keyword>
<reference evidence="5" key="1">
    <citation type="journal article" date="2021" name="Science">
        <title>Hunting the eagle killer: A cyanobacterial neurotoxin causes vacuolar myelinopathy.</title>
        <authorList>
            <person name="Breinlinger S."/>
            <person name="Phillips T.J."/>
            <person name="Haram B.N."/>
            <person name="Mares J."/>
            <person name="Martinez Yerena J.A."/>
            <person name="Hrouzek P."/>
            <person name="Sobotka R."/>
            <person name="Henderson W.M."/>
            <person name="Schmieder P."/>
            <person name="Williams S.M."/>
            <person name="Lauderdale J.D."/>
            <person name="Wilde H.D."/>
            <person name="Gerrin W."/>
            <person name="Kust A."/>
            <person name="Washington J.W."/>
            <person name="Wagner C."/>
            <person name="Geier B."/>
            <person name="Liebeke M."/>
            <person name="Enke H."/>
            <person name="Niedermeyer T.H.J."/>
            <person name="Wilde S.B."/>
        </authorList>
    </citation>
    <scope>NUCLEOTIDE SEQUENCE [LARGE SCALE GENOMIC DNA]</scope>
    <source>
        <strain evidence="5">Thurmond2011</strain>
    </source>
</reference>
<comment type="caution">
    <text evidence="4">The sequence shown here is derived from an EMBL/GenBank/DDBJ whole genome shotgun (WGS) entry which is preliminary data.</text>
</comment>
<organism evidence="4 5">
    <name type="scientific">Aetokthonos hydrillicola Thurmond2011</name>
    <dbReference type="NCBI Taxonomy" id="2712845"/>
    <lineage>
        <taxon>Bacteria</taxon>
        <taxon>Bacillati</taxon>
        <taxon>Cyanobacteriota</taxon>
        <taxon>Cyanophyceae</taxon>
        <taxon>Nostocales</taxon>
        <taxon>Hapalosiphonaceae</taxon>
        <taxon>Aetokthonos</taxon>
    </lineage>
</organism>
<evidence type="ECO:0000256" key="1">
    <source>
        <dbReference type="ARBA" id="ARBA00006464"/>
    </source>
</evidence>
<evidence type="ECO:0000313" key="4">
    <source>
        <dbReference type="EMBL" id="MDR9899145.1"/>
    </source>
</evidence>
<evidence type="ECO:0000313" key="5">
    <source>
        <dbReference type="Proteomes" id="UP000667802"/>
    </source>
</evidence>
<dbReference type="AlphaFoldDB" id="A0AAP5IGW9"/>
<dbReference type="Proteomes" id="UP000667802">
    <property type="component" value="Unassembled WGS sequence"/>
</dbReference>
<keyword evidence="5" id="KW-1185">Reference proteome</keyword>
<feature type="domain" description="Bacterial sugar transferase" evidence="3">
    <location>
        <begin position="120"/>
        <end position="255"/>
    </location>
</feature>
<sequence>MTTSLIPASKSNTSYYTSAQEAQDNHAPYCTLQWRCGQLLVKSPRNEQQPYLAALDTEESLTKCLEHSRINLVRIDPKLGEAKILLWANACLQAKKPIFLNIPPAHKPPTSGGSLSLWVKKAINWSLGLVFLVVLSPIMFGLGLMLQRQSPGSVFTREWHIGKRGKLFRVIKFSTTTVAKESLIQDDEQNTSSLGLWIRRYGLDNLPMLLNVLSGEMSLTGFRSISLTEAVRLSHEQQRQLNQKPGMLSSWEVEPETNVLHLDGQTL</sequence>
<dbReference type="PANTHER" id="PTHR30576">
    <property type="entry name" value="COLANIC BIOSYNTHESIS UDP-GLUCOSE LIPID CARRIER TRANSFERASE"/>
    <property type="match status" value="1"/>
</dbReference>
<accession>A0AAP5IGW9</accession>
<keyword evidence="2" id="KW-1133">Transmembrane helix</keyword>
<feature type="transmembrane region" description="Helical" evidence="2">
    <location>
        <begin position="125"/>
        <end position="146"/>
    </location>
</feature>
<evidence type="ECO:0000256" key="2">
    <source>
        <dbReference type="SAM" id="Phobius"/>
    </source>
</evidence>
<dbReference type="PANTHER" id="PTHR30576:SF10">
    <property type="entry name" value="SLL5057 PROTEIN"/>
    <property type="match status" value="1"/>
</dbReference>
<keyword evidence="2" id="KW-0812">Transmembrane</keyword>
<name>A0AAP5IGW9_9CYAN</name>